<feature type="compositionally biased region" description="Basic and acidic residues" evidence="5">
    <location>
        <begin position="90"/>
        <end position="109"/>
    </location>
</feature>
<evidence type="ECO:0000259" key="6">
    <source>
        <dbReference type="PROSITE" id="PS50305"/>
    </source>
</evidence>
<comment type="caution">
    <text evidence="7">The sequence shown here is derived from an EMBL/GenBank/DDBJ whole genome shotgun (WGS) entry which is preliminary data.</text>
</comment>
<feature type="compositionally biased region" description="Low complexity" evidence="5">
    <location>
        <begin position="617"/>
        <end position="630"/>
    </location>
</feature>
<dbReference type="STRING" id="1231657.A0A1Y1ZFS7"/>
<feature type="binding site" evidence="4">
    <location>
        <position position="261"/>
    </location>
    <ligand>
        <name>Zn(2+)</name>
        <dbReference type="ChEBI" id="CHEBI:29105"/>
    </ligand>
</feature>
<feature type="binding site" evidence="4">
    <location>
        <position position="283"/>
    </location>
    <ligand>
        <name>Zn(2+)</name>
        <dbReference type="ChEBI" id="CHEBI:29105"/>
    </ligand>
</feature>
<sequence length="676" mass="73360">MAYCRDSDGSSSPLSSAPSDPSSPASDLSMLSRSPSPPPELASFPPLRSYPSPSSSQRSSANASPAPDNMASTPPSGHDSGPPPRKKRKLADPKPRTTEQLDLRTGDVAESERPQLERLLKVLHKKRKIVVIAGAGISVSAGIPDFRSSSGLFSSLRKQHNLKSSGKDLFDASVYQDDSSTSTFHDMVRSLSQQTKNAKPTAFHHLLATLAAEGRLLRLYSQNVDGIDTSLPPLKTEVPLPKKGPWPKTVQLHGGLDHMVCSKCHKLSDFDAEQFNGPVPPACGHCAENDELRRIVEKRSHGIGRLRPRMVLYNEHNPDDEAIGSCASLDLRTRPDAVIVAGTTLKVPGVRRIAREMCNVVRDRRDGVAIWINNDPEPIGKDLQNCWDLVVRGPCDEVARHAAMRKWDEPVVFNEVTDEQVQKAKQKQKAEVVVSSPRKSQAFGQVHRQLATPAASPRIAPRKPETMEEPSTPSKTKGRKRKSEGASAGDSTNKKERRAPVAKAPAKAKKSANPKTKNNTKINNVFKASKAIPAALSKPKFQGLVQYEHMPGIQNQPMHIADGKDTIVVAIPKSERPTPSTPTRRGGARVTKYRPMASISASDSRNNTSPVRPEVEPFTSPISSPSTFSFHQQALPQSSLRNDSRPSTSSSNRSDTIVPGGAVPRGMGGLLDMSSD</sequence>
<dbReference type="InterPro" id="IPR026591">
    <property type="entry name" value="Sirtuin_cat_small_dom_sf"/>
</dbReference>
<feature type="region of interest" description="Disordered" evidence="5">
    <location>
        <begin position="425"/>
        <end position="524"/>
    </location>
</feature>
<dbReference type="AlphaFoldDB" id="A0A1Y1ZFS7"/>
<feature type="binding site" evidence="4">
    <location>
        <position position="286"/>
    </location>
    <ligand>
        <name>Zn(2+)</name>
        <dbReference type="ChEBI" id="CHEBI:29105"/>
    </ligand>
</feature>
<gene>
    <name evidence="7" type="ORF">BCR34DRAFT_589575</name>
</gene>
<keyword evidence="2" id="KW-0808">Transferase</keyword>
<feature type="compositionally biased region" description="Low complexity" evidence="5">
    <location>
        <begin position="513"/>
        <end position="524"/>
    </location>
</feature>
<feature type="binding site" evidence="4">
    <location>
        <position position="264"/>
    </location>
    <ligand>
        <name>Zn(2+)</name>
        <dbReference type="ChEBI" id="CHEBI:29105"/>
    </ligand>
</feature>
<evidence type="ECO:0000256" key="4">
    <source>
        <dbReference type="PROSITE-ProRule" id="PRU00236"/>
    </source>
</evidence>
<dbReference type="PANTHER" id="PTHR47651">
    <property type="entry name" value="NAD-DEPENDENT HISTONE DEACETYLASE HST4"/>
    <property type="match status" value="1"/>
</dbReference>
<comment type="similarity">
    <text evidence="1">Belongs to the sirtuin family. Class I subfamily.</text>
</comment>
<proteinExistence type="inferred from homology"/>
<feature type="region of interest" description="Disordered" evidence="5">
    <location>
        <begin position="571"/>
        <end position="676"/>
    </location>
</feature>
<dbReference type="GO" id="GO:0016740">
    <property type="term" value="F:transferase activity"/>
    <property type="evidence" value="ECO:0007669"/>
    <property type="project" value="UniProtKB-KW"/>
</dbReference>
<dbReference type="Proteomes" id="UP000193144">
    <property type="component" value="Unassembled WGS sequence"/>
</dbReference>
<accession>A0A1Y1ZFS7</accession>
<dbReference type="EMBL" id="MCFA01000091">
    <property type="protein sequence ID" value="ORY09093.1"/>
    <property type="molecule type" value="Genomic_DNA"/>
</dbReference>
<dbReference type="SUPFAM" id="SSF52467">
    <property type="entry name" value="DHS-like NAD/FAD-binding domain"/>
    <property type="match status" value="1"/>
</dbReference>
<organism evidence="7 8">
    <name type="scientific">Clohesyomyces aquaticus</name>
    <dbReference type="NCBI Taxonomy" id="1231657"/>
    <lineage>
        <taxon>Eukaryota</taxon>
        <taxon>Fungi</taxon>
        <taxon>Dikarya</taxon>
        <taxon>Ascomycota</taxon>
        <taxon>Pezizomycotina</taxon>
        <taxon>Dothideomycetes</taxon>
        <taxon>Pleosporomycetidae</taxon>
        <taxon>Pleosporales</taxon>
        <taxon>Lindgomycetaceae</taxon>
        <taxon>Clohesyomyces</taxon>
    </lineage>
</organism>
<feature type="compositionally biased region" description="Polar residues" evidence="5">
    <location>
        <begin position="599"/>
        <end position="610"/>
    </location>
</feature>
<keyword evidence="3" id="KW-0520">NAD</keyword>
<dbReference type="OrthoDB" id="2919105at2759"/>
<evidence type="ECO:0000313" key="8">
    <source>
        <dbReference type="Proteomes" id="UP000193144"/>
    </source>
</evidence>
<keyword evidence="4" id="KW-0479">Metal-binding</keyword>
<name>A0A1Y1ZFS7_9PLEO</name>
<keyword evidence="8" id="KW-1185">Reference proteome</keyword>
<dbReference type="InterPro" id="IPR003000">
    <property type="entry name" value="Sirtuin"/>
</dbReference>
<dbReference type="InterPro" id="IPR026590">
    <property type="entry name" value="Ssirtuin_cat_dom"/>
</dbReference>
<dbReference type="PANTHER" id="PTHR47651:SF17">
    <property type="entry name" value="DEACETYLASE SIRTUIN-TYPE DOMAIN-CONTAINING PROTEIN"/>
    <property type="match status" value="1"/>
</dbReference>
<feature type="active site" description="Proton acceptor" evidence="4">
    <location>
        <position position="253"/>
    </location>
</feature>
<dbReference type="Pfam" id="PF02146">
    <property type="entry name" value="SIR2"/>
    <property type="match status" value="1"/>
</dbReference>
<dbReference type="GO" id="GO:0046872">
    <property type="term" value="F:metal ion binding"/>
    <property type="evidence" value="ECO:0007669"/>
    <property type="project" value="UniProtKB-KW"/>
</dbReference>
<evidence type="ECO:0000256" key="1">
    <source>
        <dbReference type="ARBA" id="ARBA00006924"/>
    </source>
</evidence>
<dbReference type="Gene3D" id="3.40.50.1220">
    <property type="entry name" value="TPP-binding domain"/>
    <property type="match status" value="1"/>
</dbReference>
<evidence type="ECO:0000256" key="3">
    <source>
        <dbReference type="ARBA" id="ARBA00023027"/>
    </source>
</evidence>
<dbReference type="PROSITE" id="PS50305">
    <property type="entry name" value="SIRTUIN"/>
    <property type="match status" value="1"/>
</dbReference>
<feature type="compositionally biased region" description="Low complexity" evidence="5">
    <location>
        <begin position="638"/>
        <end position="656"/>
    </location>
</feature>
<feature type="region of interest" description="Disordered" evidence="5">
    <location>
        <begin position="1"/>
        <end position="109"/>
    </location>
</feature>
<feature type="compositionally biased region" description="Low complexity" evidence="5">
    <location>
        <begin position="9"/>
        <end position="34"/>
    </location>
</feature>
<dbReference type="GO" id="GO:0070403">
    <property type="term" value="F:NAD+ binding"/>
    <property type="evidence" value="ECO:0007669"/>
    <property type="project" value="InterPro"/>
</dbReference>
<reference evidence="7 8" key="1">
    <citation type="submission" date="2016-07" db="EMBL/GenBank/DDBJ databases">
        <title>Pervasive Adenine N6-methylation of Active Genes in Fungi.</title>
        <authorList>
            <consortium name="DOE Joint Genome Institute"/>
            <person name="Mondo S.J."/>
            <person name="Dannebaum R.O."/>
            <person name="Kuo R.C."/>
            <person name="Labutti K."/>
            <person name="Haridas S."/>
            <person name="Kuo A."/>
            <person name="Salamov A."/>
            <person name="Ahrendt S.R."/>
            <person name="Lipzen A."/>
            <person name="Sullivan W."/>
            <person name="Andreopoulos W.B."/>
            <person name="Clum A."/>
            <person name="Lindquist E."/>
            <person name="Daum C."/>
            <person name="Ramamoorthy G.K."/>
            <person name="Gryganskyi A."/>
            <person name="Culley D."/>
            <person name="Magnuson J.K."/>
            <person name="James T.Y."/>
            <person name="O'Malley M.A."/>
            <person name="Stajich J.E."/>
            <person name="Spatafora J.W."/>
            <person name="Visel A."/>
            <person name="Grigoriev I.V."/>
        </authorList>
    </citation>
    <scope>NUCLEOTIDE SEQUENCE [LARGE SCALE GENOMIC DNA]</scope>
    <source>
        <strain evidence="7 8">CBS 115471</strain>
    </source>
</reference>
<keyword evidence="4" id="KW-0862">Zinc</keyword>
<dbReference type="Gene3D" id="3.30.1600.10">
    <property type="entry name" value="SIR2/SIRT2 'Small Domain"/>
    <property type="match status" value="1"/>
</dbReference>
<protein>
    <submittedName>
        <fullName evidence="7">DHS-like NAD/FAD-binding domain-containing protein</fullName>
    </submittedName>
</protein>
<feature type="compositionally biased region" description="Low complexity" evidence="5">
    <location>
        <begin position="41"/>
        <end position="67"/>
    </location>
</feature>
<evidence type="ECO:0000256" key="2">
    <source>
        <dbReference type="ARBA" id="ARBA00022679"/>
    </source>
</evidence>
<evidence type="ECO:0000256" key="5">
    <source>
        <dbReference type="SAM" id="MobiDB-lite"/>
    </source>
</evidence>
<feature type="domain" description="Deacetylase sirtuin-type" evidence="6">
    <location>
        <begin position="109"/>
        <end position="424"/>
    </location>
</feature>
<dbReference type="InterPro" id="IPR029035">
    <property type="entry name" value="DHS-like_NAD/FAD-binding_dom"/>
</dbReference>
<evidence type="ECO:0000313" key="7">
    <source>
        <dbReference type="EMBL" id="ORY09093.1"/>
    </source>
</evidence>